<keyword evidence="2" id="KW-0472">Membrane</keyword>
<accession>A0AAE3GMB2</accession>
<keyword evidence="2" id="KW-1133">Transmembrane helix</keyword>
<keyword evidence="2" id="KW-0812">Transmembrane</keyword>
<protein>
    <submittedName>
        <fullName evidence="3">ABC-2 family transporter protein</fullName>
    </submittedName>
</protein>
<comment type="caution">
    <text evidence="3">The sequence shown here is derived from an EMBL/GenBank/DDBJ whole genome shotgun (WGS) entry which is preliminary data.</text>
</comment>
<feature type="transmembrane region" description="Helical" evidence="2">
    <location>
        <begin position="156"/>
        <end position="176"/>
    </location>
</feature>
<sequence>MSWVAWRQQRLLLLSVLGVVVVAAGVMTYFRLDANAYLATNCGGQADCSGPAMDGFRDRYSGYTMFLRLAMLALPALVGMFAGGPLFARDFEQRTHVLSLTQSVGRTRWWATKLLVGGVPVVVMMLALGLVAIWAAEPMNVIQGVRLRTPSFETQGLVIGAYTLFGLTVGASAGLLFRSTLAAMALSVVLYVVALVAVGAQREHYLPPETVTTAVIPQGTTPYGPGSSGRASSDENIPEDSWRLAENYFDQHGNQVTMPMRCLFGEVVAADCPQLTGPITEVTSYHPGIRFWAFQSIESGIFAVLGAVVLALGWWRLRRRVL</sequence>
<feature type="transmembrane region" description="Helical" evidence="2">
    <location>
        <begin position="181"/>
        <end position="200"/>
    </location>
</feature>
<gene>
    <name evidence="3" type="ORF">LX83_006912</name>
</gene>
<evidence type="ECO:0000313" key="4">
    <source>
        <dbReference type="Proteomes" id="UP001206128"/>
    </source>
</evidence>
<name>A0AAE3GMB2_9PSEU</name>
<dbReference type="AlphaFoldDB" id="A0AAE3GMB2"/>
<keyword evidence="4" id="KW-1185">Reference proteome</keyword>
<dbReference type="RefSeq" id="WP_253779697.1">
    <property type="nucleotide sequence ID" value="NZ_JAMTCK010000023.1"/>
</dbReference>
<proteinExistence type="predicted"/>
<feature type="transmembrane region" description="Helical" evidence="2">
    <location>
        <begin position="292"/>
        <end position="315"/>
    </location>
</feature>
<organism evidence="3 4">
    <name type="scientific">Goodfellowiella coeruleoviolacea</name>
    <dbReference type="NCBI Taxonomy" id="334858"/>
    <lineage>
        <taxon>Bacteria</taxon>
        <taxon>Bacillati</taxon>
        <taxon>Actinomycetota</taxon>
        <taxon>Actinomycetes</taxon>
        <taxon>Pseudonocardiales</taxon>
        <taxon>Pseudonocardiaceae</taxon>
        <taxon>Goodfellowiella</taxon>
    </lineage>
</organism>
<dbReference type="Proteomes" id="UP001206128">
    <property type="component" value="Unassembled WGS sequence"/>
</dbReference>
<feature type="transmembrane region" description="Helical" evidence="2">
    <location>
        <begin position="109"/>
        <end position="136"/>
    </location>
</feature>
<reference evidence="3" key="1">
    <citation type="submission" date="2022-06" db="EMBL/GenBank/DDBJ databases">
        <title>Genomic Encyclopedia of Archaeal and Bacterial Type Strains, Phase II (KMG-II): from individual species to whole genera.</title>
        <authorList>
            <person name="Goeker M."/>
        </authorList>
    </citation>
    <scope>NUCLEOTIDE SEQUENCE</scope>
    <source>
        <strain evidence="3">DSM 43935</strain>
    </source>
</reference>
<evidence type="ECO:0000313" key="3">
    <source>
        <dbReference type="EMBL" id="MCP2170024.1"/>
    </source>
</evidence>
<evidence type="ECO:0000256" key="2">
    <source>
        <dbReference type="SAM" id="Phobius"/>
    </source>
</evidence>
<feature type="region of interest" description="Disordered" evidence="1">
    <location>
        <begin position="217"/>
        <end position="236"/>
    </location>
</feature>
<dbReference type="EMBL" id="JAMTCK010000023">
    <property type="protein sequence ID" value="MCP2170024.1"/>
    <property type="molecule type" value="Genomic_DNA"/>
</dbReference>
<feature type="transmembrane region" description="Helical" evidence="2">
    <location>
        <begin position="12"/>
        <end position="30"/>
    </location>
</feature>
<feature type="transmembrane region" description="Helical" evidence="2">
    <location>
        <begin position="65"/>
        <end position="88"/>
    </location>
</feature>
<evidence type="ECO:0000256" key="1">
    <source>
        <dbReference type="SAM" id="MobiDB-lite"/>
    </source>
</evidence>